<keyword evidence="4" id="KW-1185">Reference proteome</keyword>
<reference evidence="1 3" key="1">
    <citation type="submission" date="2018-12" db="EMBL/GenBank/DDBJ databases">
        <title>Venturia inaequalis Genome Resource.</title>
        <authorList>
            <person name="Lichtner F.J."/>
        </authorList>
    </citation>
    <scope>NUCLEOTIDE SEQUENCE [LARGE SCALE GENOMIC DNA]</scope>
    <source>
        <strain evidence="1 3">120213</strain>
        <strain evidence="2 4">DMI_063113</strain>
    </source>
</reference>
<organism evidence="1 3">
    <name type="scientific">Venturia inaequalis</name>
    <name type="common">Apple scab fungus</name>
    <dbReference type="NCBI Taxonomy" id="5025"/>
    <lineage>
        <taxon>Eukaryota</taxon>
        <taxon>Fungi</taxon>
        <taxon>Dikarya</taxon>
        <taxon>Ascomycota</taxon>
        <taxon>Pezizomycotina</taxon>
        <taxon>Dothideomycetes</taxon>
        <taxon>Pleosporomycetidae</taxon>
        <taxon>Venturiales</taxon>
        <taxon>Venturiaceae</taxon>
        <taxon>Venturia</taxon>
    </lineage>
</organism>
<sequence length="218" mass="24352">MTDLEETYVTLVAKHKRSPPGTNKDKTVERLRNASLAIDYFRVTLCAMTGILRITAGSHYTKNWDKYFHMIFAPDNAFMPDDAPSAYGQNSRAHCSVIMGIRAVAVMMAAALADGETLSFKVPRQQRSHGPGKSLTSTQYRQHLVGVEKHQVAFGSDVERLETARFNLVVHDQVIMKDEIDDLKDAQARGSLSIGLKNVTRAADILVRVAREIERSNY</sequence>
<evidence type="ECO:0000313" key="4">
    <source>
        <dbReference type="Proteomes" id="UP000490939"/>
    </source>
</evidence>
<accession>A0A8H3UWJ6</accession>
<proteinExistence type="predicted"/>
<name>A0A8H3UWJ6_VENIN</name>
<comment type="caution">
    <text evidence="1">The sequence shown here is derived from an EMBL/GenBank/DDBJ whole genome shotgun (WGS) entry which is preliminary data.</text>
</comment>
<evidence type="ECO:0000313" key="3">
    <source>
        <dbReference type="Proteomes" id="UP000447873"/>
    </source>
</evidence>
<evidence type="ECO:0000313" key="1">
    <source>
        <dbReference type="EMBL" id="KAE9977660.1"/>
    </source>
</evidence>
<dbReference type="EMBL" id="WNWS01000149">
    <property type="protein sequence ID" value="KAE9977660.1"/>
    <property type="molecule type" value="Genomic_DNA"/>
</dbReference>
<dbReference type="AlphaFoldDB" id="A0A8H3UWJ6"/>
<dbReference type="Proteomes" id="UP000447873">
    <property type="component" value="Unassembled WGS sequence"/>
</dbReference>
<dbReference type="EMBL" id="WNWR01000355">
    <property type="protein sequence ID" value="KAE9981785.1"/>
    <property type="molecule type" value="Genomic_DNA"/>
</dbReference>
<gene>
    <name evidence="2" type="ORF">EG327_006101</name>
    <name evidence="1" type="ORF">EG328_001875</name>
</gene>
<protein>
    <submittedName>
        <fullName evidence="1">Uncharacterized protein</fullName>
    </submittedName>
</protein>
<evidence type="ECO:0000313" key="2">
    <source>
        <dbReference type="EMBL" id="KAE9981785.1"/>
    </source>
</evidence>
<dbReference type="Proteomes" id="UP000490939">
    <property type="component" value="Unassembled WGS sequence"/>
</dbReference>